<dbReference type="AlphaFoldDB" id="A0A084EGT2"/>
<gene>
    <name evidence="1" type="ORF">CP98_03672</name>
</gene>
<protein>
    <submittedName>
        <fullName evidence="1">Uncharacterized protein</fullName>
    </submittedName>
</protein>
<dbReference type="Proteomes" id="UP000028534">
    <property type="component" value="Unassembled WGS sequence"/>
</dbReference>
<dbReference type="RefSeq" id="WP_037521406.1">
    <property type="nucleotide sequence ID" value="NZ_JGVR01000024.1"/>
</dbReference>
<evidence type="ECO:0000313" key="1">
    <source>
        <dbReference type="EMBL" id="KEZ17174.1"/>
    </source>
</evidence>
<accession>A0A084EGT2</accession>
<sequence>MAITIQTTYAEDYAKGYPGMVANGETSNRISRTVETAAGAAFGAPLYRGAGDHGCVTTVGTLATFLGWAIADRGIVPTVVTGAVDTYPQYSTAGILTDGAIYVTITGSVADGAAITVGTGAGAADGIGGTAADATHIATGWVADETVTNGICRIVRR</sequence>
<reference evidence="1 2" key="1">
    <citation type="submission" date="2014-03" db="EMBL/GenBank/DDBJ databases">
        <title>Genome sequence of Sphingobium yanoikuyae B1.</title>
        <authorList>
            <person name="Gan H.M."/>
            <person name="Gan H.Y."/>
            <person name="Savka M.A."/>
        </authorList>
    </citation>
    <scope>NUCLEOTIDE SEQUENCE [LARGE SCALE GENOMIC DNA]</scope>
    <source>
        <strain evidence="1 2">B1</strain>
    </source>
</reference>
<dbReference type="eggNOG" id="ENOG5032YV3">
    <property type="taxonomic scope" value="Bacteria"/>
</dbReference>
<evidence type="ECO:0000313" key="2">
    <source>
        <dbReference type="Proteomes" id="UP000028534"/>
    </source>
</evidence>
<proteinExistence type="predicted"/>
<dbReference type="Pfam" id="PF22758">
    <property type="entry name" value="Phage_cement"/>
    <property type="match status" value="1"/>
</dbReference>
<dbReference type="PATRIC" id="fig|13690.10.peg.3761"/>
<name>A0A084EGT2_SPHYA</name>
<dbReference type="STRING" id="13690.AX777_18310"/>
<comment type="caution">
    <text evidence="1">The sequence shown here is derived from an EMBL/GenBank/DDBJ whole genome shotgun (WGS) entry which is preliminary data.</text>
</comment>
<organism evidence="1 2">
    <name type="scientific">Sphingobium yanoikuyae</name>
    <name type="common">Sphingomonas yanoikuyae</name>
    <dbReference type="NCBI Taxonomy" id="13690"/>
    <lineage>
        <taxon>Bacteria</taxon>
        <taxon>Pseudomonadati</taxon>
        <taxon>Pseudomonadota</taxon>
        <taxon>Alphaproteobacteria</taxon>
        <taxon>Sphingomonadales</taxon>
        <taxon>Sphingomonadaceae</taxon>
        <taxon>Sphingobium</taxon>
    </lineage>
</organism>
<dbReference type="EMBL" id="JGVR01000024">
    <property type="protein sequence ID" value="KEZ17174.1"/>
    <property type="molecule type" value="Genomic_DNA"/>
</dbReference>
<dbReference type="InterPro" id="IPR054438">
    <property type="entry name" value="Struct_cement_gp24/gp6"/>
</dbReference>